<name>A0A2K3K679_TRIPR</name>
<evidence type="ECO:0000313" key="2">
    <source>
        <dbReference type="Proteomes" id="UP000236291"/>
    </source>
</evidence>
<accession>A0A2K3K679</accession>
<dbReference type="EMBL" id="ASHM01143712">
    <property type="protein sequence ID" value="PNX61790.1"/>
    <property type="molecule type" value="Genomic_DNA"/>
</dbReference>
<dbReference type="AlphaFoldDB" id="A0A2K3K679"/>
<dbReference type="Proteomes" id="UP000236291">
    <property type="component" value="Unassembled WGS sequence"/>
</dbReference>
<reference evidence="1 2" key="2">
    <citation type="journal article" date="2017" name="Front. Plant Sci.">
        <title>Gene Classification and Mining of Molecular Markers Useful in Red Clover (Trifolium pratense) Breeding.</title>
        <authorList>
            <person name="Istvanek J."/>
            <person name="Dluhosova J."/>
            <person name="Dluhos P."/>
            <person name="Patkova L."/>
            <person name="Nedelnik J."/>
            <person name="Repkova J."/>
        </authorList>
    </citation>
    <scope>NUCLEOTIDE SEQUENCE [LARGE SCALE GENOMIC DNA]</scope>
    <source>
        <strain evidence="2">cv. Tatra</strain>
        <tissue evidence="1">Young leaves</tissue>
    </source>
</reference>
<proteinExistence type="predicted"/>
<protein>
    <submittedName>
        <fullName evidence="1">Uncharacterized protein</fullName>
    </submittedName>
</protein>
<evidence type="ECO:0000313" key="1">
    <source>
        <dbReference type="EMBL" id="PNX61790.1"/>
    </source>
</evidence>
<gene>
    <name evidence="1" type="ORF">L195_g060837</name>
</gene>
<reference evidence="1 2" key="1">
    <citation type="journal article" date="2014" name="Am. J. Bot.">
        <title>Genome assembly and annotation for red clover (Trifolium pratense; Fabaceae).</title>
        <authorList>
            <person name="Istvanek J."/>
            <person name="Jaros M."/>
            <person name="Krenek A."/>
            <person name="Repkova J."/>
        </authorList>
    </citation>
    <scope>NUCLEOTIDE SEQUENCE [LARGE SCALE GENOMIC DNA]</scope>
    <source>
        <strain evidence="2">cv. Tatra</strain>
        <tissue evidence="1">Young leaves</tissue>
    </source>
</reference>
<feature type="non-terminal residue" evidence="1">
    <location>
        <position position="62"/>
    </location>
</feature>
<organism evidence="1 2">
    <name type="scientific">Trifolium pratense</name>
    <name type="common">Red clover</name>
    <dbReference type="NCBI Taxonomy" id="57577"/>
    <lineage>
        <taxon>Eukaryota</taxon>
        <taxon>Viridiplantae</taxon>
        <taxon>Streptophyta</taxon>
        <taxon>Embryophyta</taxon>
        <taxon>Tracheophyta</taxon>
        <taxon>Spermatophyta</taxon>
        <taxon>Magnoliopsida</taxon>
        <taxon>eudicotyledons</taxon>
        <taxon>Gunneridae</taxon>
        <taxon>Pentapetalae</taxon>
        <taxon>rosids</taxon>
        <taxon>fabids</taxon>
        <taxon>Fabales</taxon>
        <taxon>Fabaceae</taxon>
        <taxon>Papilionoideae</taxon>
        <taxon>50 kb inversion clade</taxon>
        <taxon>NPAAA clade</taxon>
        <taxon>Hologalegina</taxon>
        <taxon>IRL clade</taxon>
        <taxon>Trifolieae</taxon>
        <taxon>Trifolium</taxon>
    </lineage>
</organism>
<sequence length="62" mass="6713">MRVFEVAVTGEIVNDGNFSGSFGFWFGPNFGSFWTDFSGSGCSSSETGRHFCCLKKCGLGRT</sequence>
<comment type="caution">
    <text evidence="1">The sequence shown here is derived from an EMBL/GenBank/DDBJ whole genome shotgun (WGS) entry which is preliminary data.</text>
</comment>